<keyword evidence="5" id="KW-0862">Zinc</keyword>
<evidence type="ECO:0000256" key="3">
    <source>
        <dbReference type="ARBA" id="ARBA00022723"/>
    </source>
</evidence>
<evidence type="ECO:0000256" key="7">
    <source>
        <dbReference type="RuleBase" id="RU004447"/>
    </source>
</evidence>
<dbReference type="GO" id="GO:0006508">
    <property type="term" value="P:proteolysis"/>
    <property type="evidence" value="ECO:0007669"/>
    <property type="project" value="UniProtKB-KW"/>
</dbReference>
<dbReference type="Gene3D" id="3.30.830.10">
    <property type="entry name" value="Metalloenzyme, LuxS/M16 peptidase-like"/>
    <property type="match status" value="4"/>
</dbReference>
<dbReference type="GO" id="GO:0005737">
    <property type="term" value="C:cytoplasm"/>
    <property type="evidence" value="ECO:0007669"/>
    <property type="project" value="UniProtKB-ARBA"/>
</dbReference>
<keyword evidence="13" id="KW-1185">Reference proteome</keyword>
<dbReference type="InterPro" id="IPR054734">
    <property type="entry name" value="PqqF-like_C_4"/>
</dbReference>
<dbReference type="Pfam" id="PF00675">
    <property type="entry name" value="Peptidase_M16"/>
    <property type="match status" value="1"/>
</dbReference>
<proteinExistence type="inferred from homology"/>
<evidence type="ECO:0000259" key="10">
    <source>
        <dbReference type="Pfam" id="PF16187"/>
    </source>
</evidence>
<sequence length="1001" mass="115228">MYNKSSLSFSTVVQTALMASSAVIKRFDIINSHIDKRKFRGLLLKNQLRVLLISDATTDKSGAAVGVGVGHMSDPWELPGIAHFCEHMLFLGTEKYPDENHYSKFIASNGGRCNASTWPDHTRFYFDINPKHLKEALHIFAQFFICPQFTESATEREVNAVDSENKNNIKNDLRRLYQLEKAMSDQSHDYSKFGTGNKQTLVDDAIAKNLDTRKALLDFHRTFYSANIMSLCIIGSEDLDDLEKYIIDVGFDKIVDKNVERPSWKTHHLGPSQCQQRIEVVPVKELHLLQIRFPMPDTRQNFLTKSDYYLCHLIGHEGIGSLYAALKKLAWILRLTCDITFPAPGLATFEVDIELSEEGIVHADEVVFYLFSYIGMLKRGGPQSSVWDELAQINSTLFTYKDKEEPMYFAADLSRRILDYPMEHILDAPFAYTQYTPSIIEDLMKHLTPENCIFFLVDKKFSAVNGLKKEKWYGIEYRNERFTEDFCKRCNAALLTANAGLFLPPRNEYIPSDFALRTVDKSEVELPTLACNNEWYRLWHFFDASYNLPKCTAYFWISSPAAYKTPMDNALERLMADCFVNVMAVKVYDASLAGLHYSISAKSYGIELKIHGFNEKLLQFVDLLFTSLLDLVPGKQVFEVQRERLQRLLKNFYSEQPYSQGNYYLLLVLKEKRWTKEEVLQAVSAISYDDLLKYIHRYFSCCFIEALIHGNVERTVAKNIMELLAASIKAKRLNCTSVSDKESLRIREYQLKNGTISILKRSQKTHPNSALITLLQAGKRSNRANILLGLVCQLLQEPSFDILRTKEQLGYIVFTSPRRRCGAQGIRIIVQGLNDPTFVIERVENFLAHMRVVIEKMSAEEFTSNVESLAIKRLEKPKRLRYLSDRYWREVLDRTYQFDRDIKEVEILRTFTKSDVLEFYDRVVSSNACERKVLHICVKSELHVSCPSKDNAQKKQSNDTKMVASNVMKEIDNLNVFKMDLTLYDLDKSTLSVDDPASFIS</sequence>
<feature type="domain" description="Peptidase M16 middle/third" evidence="10">
    <location>
        <begin position="398"/>
        <end position="682"/>
    </location>
</feature>
<accession>A0ABD6E6G7</accession>
<organism evidence="12 13">
    <name type="scientific">Gnathostoma spinigerum</name>
    <dbReference type="NCBI Taxonomy" id="75299"/>
    <lineage>
        <taxon>Eukaryota</taxon>
        <taxon>Metazoa</taxon>
        <taxon>Ecdysozoa</taxon>
        <taxon>Nematoda</taxon>
        <taxon>Chromadorea</taxon>
        <taxon>Rhabditida</taxon>
        <taxon>Spirurina</taxon>
        <taxon>Gnathostomatomorpha</taxon>
        <taxon>Gnathostomatoidea</taxon>
        <taxon>Gnathostomatidae</taxon>
        <taxon>Gnathostoma</taxon>
    </lineage>
</organism>
<keyword evidence="3" id="KW-0479">Metal-binding</keyword>
<dbReference type="SUPFAM" id="SSF63411">
    <property type="entry name" value="LuxS/MPP-like metallohydrolase"/>
    <property type="match status" value="4"/>
</dbReference>
<dbReference type="GO" id="GO:0046872">
    <property type="term" value="F:metal ion binding"/>
    <property type="evidence" value="ECO:0007669"/>
    <property type="project" value="UniProtKB-KW"/>
</dbReference>
<keyword evidence="4" id="KW-0378">Hydrolase</keyword>
<dbReference type="AlphaFoldDB" id="A0ABD6E6G7"/>
<reference evidence="12 13" key="1">
    <citation type="submission" date="2024-08" db="EMBL/GenBank/DDBJ databases">
        <title>Gnathostoma spinigerum genome.</title>
        <authorList>
            <person name="Gonzalez-Bertolin B."/>
            <person name="Monzon S."/>
            <person name="Zaballos A."/>
            <person name="Jimenez P."/>
            <person name="Dekumyoy P."/>
            <person name="Varona S."/>
            <person name="Cuesta I."/>
            <person name="Sumanam S."/>
            <person name="Adisakwattana P."/>
            <person name="Gasser R.B."/>
            <person name="Hernandez-Gonzalez A."/>
            <person name="Young N.D."/>
            <person name="Perteguer M.J."/>
        </authorList>
    </citation>
    <scope>NUCLEOTIDE SEQUENCE [LARGE SCALE GENOMIC DNA]</scope>
    <source>
        <strain evidence="12">AL3</strain>
        <tissue evidence="12">Liver</tissue>
    </source>
</reference>
<dbReference type="EMBL" id="JBGFUD010001066">
    <property type="protein sequence ID" value="MFH4975695.1"/>
    <property type="molecule type" value="Genomic_DNA"/>
</dbReference>
<dbReference type="PANTHER" id="PTHR43690">
    <property type="entry name" value="NARDILYSIN"/>
    <property type="match status" value="1"/>
</dbReference>
<dbReference type="PANTHER" id="PTHR43690:SF18">
    <property type="entry name" value="INSULIN-DEGRADING ENZYME-RELATED"/>
    <property type="match status" value="1"/>
</dbReference>
<keyword evidence="6" id="KW-0482">Metalloprotease</keyword>
<evidence type="ECO:0000256" key="4">
    <source>
        <dbReference type="ARBA" id="ARBA00022801"/>
    </source>
</evidence>
<dbReference type="InterPro" id="IPR050626">
    <property type="entry name" value="Peptidase_M16"/>
</dbReference>
<dbReference type="InterPro" id="IPR007863">
    <property type="entry name" value="Peptidase_M16_C"/>
</dbReference>
<evidence type="ECO:0000259" key="11">
    <source>
        <dbReference type="Pfam" id="PF22456"/>
    </source>
</evidence>
<dbReference type="InterPro" id="IPR011765">
    <property type="entry name" value="Pept_M16_N"/>
</dbReference>
<evidence type="ECO:0000256" key="2">
    <source>
        <dbReference type="ARBA" id="ARBA00022670"/>
    </source>
</evidence>
<evidence type="ECO:0000259" key="8">
    <source>
        <dbReference type="Pfam" id="PF00675"/>
    </source>
</evidence>
<keyword evidence="2" id="KW-0645">Protease</keyword>
<dbReference type="FunFam" id="3.30.830.10:FF:000005">
    <property type="entry name" value="nardilysin isoform X1"/>
    <property type="match status" value="1"/>
</dbReference>
<comment type="caution">
    <text evidence="12">The sequence shown here is derived from an EMBL/GenBank/DDBJ whole genome shotgun (WGS) entry which is preliminary data.</text>
</comment>
<name>A0ABD6E6G7_9BILA</name>
<evidence type="ECO:0000313" key="12">
    <source>
        <dbReference type="EMBL" id="MFH4975695.1"/>
    </source>
</evidence>
<dbReference type="GO" id="GO:0004175">
    <property type="term" value="F:endopeptidase activity"/>
    <property type="evidence" value="ECO:0007669"/>
    <property type="project" value="UniProtKB-ARBA"/>
</dbReference>
<dbReference type="InterPro" id="IPR011249">
    <property type="entry name" value="Metalloenz_LuxS/M16"/>
</dbReference>
<dbReference type="Pfam" id="PF16187">
    <property type="entry name" value="Peptidase_M16_M"/>
    <property type="match status" value="1"/>
</dbReference>
<protein>
    <recommendedName>
        <fullName evidence="14">Insulin-degrading enzyme</fullName>
    </recommendedName>
</protein>
<evidence type="ECO:0000256" key="1">
    <source>
        <dbReference type="ARBA" id="ARBA00007261"/>
    </source>
</evidence>
<evidence type="ECO:0000313" key="13">
    <source>
        <dbReference type="Proteomes" id="UP001608902"/>
    </source>
</evidence>
<feature type="domain" description="Coenzyme PQQ synthesis protein F-like C-terminal lobe" evidence="11">
    <location>
        <begin position="790"/>
        <end position="888"/>
    </location>
</feature>
<evidence type="ECO:0000259" key="9">
    <source>
        <dbReference type="Pfam" id="PF05193"/>
    </source>
</evidence>
<evidence type="ECO:0008006" key="14">
    <source>
        <dbReference type="Google" id="ProtNLM"/>
    </source>
</evidence>
<comment type="similarity">
    <text evidence="1 7">Belongs to the peptidase M16 family.</text>
</comment>
<dbReference type="Pfam" id="PF05193">
    <property type="entry name" value="Peptidase_M16_C"/>
    <property type="match status" value="1"/>
</dbReference>
<dbReference type="PROSITE" id="PS00143">
    <property type="entry name" value="INSULINASE"/>
    <property type="match status" value="1"/>
</dbReference>
<dbReference type="Proteomes" id="UP001608902">
    <property type="component" value="Unassembled WGS sequence"/>
</dbReference>
<dbReference type="GO" id="GO:0008237">
    <property type="term" value="F:metallopeptidase activity"/>
    <property type="evidence" value="ECO:0007669"/>
    <property type="project" value="UniProtKB-KW"/>
</dbReference>
<dbReference type="FunFam" id="3.30.830.10:FF:000004">
    <property type="entry name" value="Putative insulin-degrading enzyme"/>
    <property type="match status" value="1"/>
</dbReference>
<evidence type="ECO:0000256" key="6">
    <source>
        <dbReference type="ARBA" id="ARBA00023049"/>
    </source>
</evidence>
<evidence type="ECO:0000256" key="5">
    <source>
        <dbReference type="ARBA" id="ARBA00022833"/>
    </source>
</evidence>
<dbReference type="InterPro" id="IPR001431">
    <property type="entry name" value="Pept_M16_Zn_BS"/>
</dbReference>
<dbReference type="InterPro" id="IPR032632">
    <property type="entry name" value="Peptidase_M16_M"/>
</dbReference>
<feature type="domain" description="Peptidase M16 N-terminal" evidence="8">
    <location>
        <begin position="49"/>
        <end position="183"/>
    </location>
</feature>
<dbReference type="Pfam" id="PF22456">
    <property type="entry name" value="PqqF-like_C_4"/>
    <property type="match status" value="1"/>
</dbReference>
<gene>
    <name evidence="12" type="ORF">AB6A40_002404</name>
</gene>
<feature type="domain" description="Peptidase M16 C-terminal" evidence="9">
    <location>
        <begin position="212"/>
        <end position="390"/>
    </location>
</feature>